<dbReference type="SUPFAM" id="SSF51905">
    <property type="entry name" value="FAD/NAD(P)-binding domain"/>
    <property type="match status" value="1"/>
</dbReference>
<comment type="caution">
    <text evidence="2">The sequence shown here is derived from an EMBL/GenBank/DDBJ whole genome shotgun (WGS) entry which is preliminary data.</text>
</comment>
<evidence type="ECO:0000313" key="3">
    <source>
        <dbReference type="Proteomes" id="UP001295423"/>
    </source>
</evidence>
<dbReference type="AlphaFoldDB" id="A0AAD2CGY4"/>
<dbReference type="Proteomes" id="UP001295423">
    <property type="component" value="Unassembled WGS sequence"/>
</dbReference>
<dbReference type="InterPro" id="IPR050281">
    <property type="entry name" value="Flavin_monoamine_oxidase"/>
</dbReference>
<keyword evidence="3" id="KW-1185">Reference proteome</keyword>
<feature type="domain" description="Amine oxidase" evidence="1">
    <location>
        <begin position="61"/>
        <end position="502"/>
    </location>
</feature>
<proteinExistence type="predicted"/>
<sequence>MVFWNKREKAEEKKEDDHHALTTDIQNNHDAFGREAENTDILTELNTDQVLDVVIIGAGWAGISAAATLKKKGIENFQVLEAKGYIGGRSFTHHEHWEGQDVPCDLGSMWIQNAKGNLLNEYIKKYKIPTHVSKYNTRIYEENGKGPMDDKKYNKLEEELYEKGFYNCQAARQQLAWMRGDEPLSKSRDLYLAKLKKKPLKQKLAKVLIRDSIELEYSGSLEELSLEHWNTDSWIGGSNSHDHFVMTGYSSLFYAYAKDEGLMDKIVTNAPISSINSTSNLVKLTLKDQRSITAKRVIVTAPLGVLQANAIEFIPALPKSHSKAIQRLGMGKMNKVFMFWKSEDVFWPMPTTSKIEVLGDVTDRDSTFLFYNSLSFHEEKPALYAFFKGPQVEQIELEFGTTDPEMYEEKITELAMECLQSMFGKDAVPPPEKVVVTGWLADEYTRGAYSFNKVGMKSKDREVLTFPIADGRIHFAGEATHEKYFATTTGAFLSGRNAAKKVVKKL</sequence>
<dbReference type="InterPro" id="IPR036188">
    <property type="entry name" value="FAD/NAD-bd_sf"/>
</dbReference>
<dbReference type="Pfam" id="PF01593">
    <property type="entry name" value="Amino_oxidase"/>
    <property type="match status" value="1"/>
</dbReference>
<accession>A0AAD2CGY4</accession>
<gene>
    <name evidence="2" type="ORF">CYCCA115_LOCUS2838</name>
</gene>
<evidence type="ECO:0000313" key="2">
    <source>
        <dbReference type="EMBL" id="CAJ1932442.1"/>
    </source>
</evidence>
<dbReference type="PANTHER" id="PTHR10742">
    <property type="entry name" value="FLAVIN MONOAMINE OXIDASE"/>
    <property type="match status" value="1"/>
</dbReference>
<dbReference type="SUPFAM" id="SSF54373">
    <property type="entry name" value="FAD-linked reductases, C-terminal domain"/>
    <property type="match status" value="1"/>
</dbReference>
<dbReference type="GO" id="GO:0016491">
    <property type="term" value="F:oxidoreductase activity"/>
    <property type="evidence" value="ECO:0007669"/>
    <property type="project" value="InterPro"/>
</dbReference>
<dbReference type="Gene3D" id="3.90.660.10">
    <property type="match status" value="1"/>
</dbReference>
<dbReference type="EMBL" id="CAKOGP040000224">
    <property type="protein sequence ID" value="CAJ1932442.1"/>
    <property type="molecule type" value="Genomic_DNA"/>
</dbReference>
<evidence type="ECO:0000259" key="1">
    <source>
        <dbReference type="Pfam" id="PF01593"/>
    </source>
</evidence>
<dbReference type="Gene3D" id="3.50.50.60">
    <property type="entry name" value="FAD/NAD(P)-binding domain"/>
    <property type="match status" value="1"/>
</dbReference>
<dbReference type="PANTHER" id="PTHR10742:SF410">
    <property type="entry name" value="LYSINE-SPECIFIC HISTONE DEMETHYLASE 2"/>
    <property type="match status" value="1"/>
</dbReference>
<organism evidence="2 3">
    <name type="scientific">Cylindrotheca closterium</name>
    <dbReference type="NCBI Taxonomy" id="2856"/>
    <lineage>
        <taxon>Eukaryota</taxon>
        <taxon>Sar</taxon>
        <taxon>Stramenopiles</taxon>
        <taxon>Ochrophyta</taxon>
        <taxon>Bacillariophyta</taxon>
        <taxon>Bacillariophyceae</taxon>
        <taxon>Bacillariophycidae</taxon>
        <taxon>Bacillariales</taxon>
        <taxon>Bacillariaceae</taxon>
        <taxon>Cylindrotheca</taxon>
    </lineage>
</organism>
<protein>
    <recommendedName>
        <fullName evidence="1">Amine oxidase domain-containing protein</fullName>
    </recommendedName>
</protein>
<name>A0AAD2CGY4_9STRA</name>
<dbReference type="InterPro" id="IPR002937">
    <property type="entry name" value="Amino_oxidase"/>
</dbReference>
<reference evidence="2" key="1">
    <citation type="submission" date="2023-08" db="EMBL/GenBank/DDBJ databases">
        <authorList>
            <person name="Audoor S."/>
            <person name="Bilcke G."/>
        </authorList>
    </citation>
    <scope>NUCLEOTIDE SEQUENCE</scope>
</reference>